<dbReference type="InterPro" id="IPR006680">
    <property type="entry name" value="Amidohydro-rel"/>
</dbReference>
<dbReference type="Gene3D" id="2.30.40.10">
    <property type="entry name" value="Urease, subunit C, domain 1"/>
    <property type="match status" value="1"/>
</dbReference>
<dbReference type="Pfam" id="PF01979">
    <property type="entry name" value="Amidohydro_1"/>
    <property type="match status" value="1"/>
</dbReference>
<sequence length="127" mass="14048">MLGEMRTATLLAKGIANDSTCSDVHKTLKMATLNGAKALGLSESIGSLKKGKQADIVALNLNQLETTPLYEPLSQIIYASDRQQVSDVWVAGKRLLKDKKLITLNSEELMENAKLWQEKIKNNYSKN</sequence>
<dbReference type="SUPFAM" id="SSF51338">
    <property type="entry name" value="Composite domain of metallo-dependent hydrolases"/>
    <property type="match status" value="1"/>
</dbReference>
<dbReference type="EMBL" id="UINC01076174">
    <property type="protein sequence ID" value="SVC15091.1"/>
    <property type="molecule type" value="Genomic_DNA"/>
</dbReference>
<dbReference type="AlphaFoldDB" id="A0A382JX11"/>
<gene>
    <name evidence="3" type="ORF">METZ01_LOCUS267945</name>
</gene>
<proteinExistence type="predicted"/>
<keyword evidence="1" id="KW-0378">Hydrolase</keyword>
<dbReference type="PANTHER" id="PTHR43794:SF11">
    <property type="entry name" value="AMIDOHYDROLASE-RELATED DOMAIN-CONTAINING PROTEIN"/>
    <property type="match status" value="1"/>
</dbReference>
<reference evidence="3" key="1">
    <citation type="submission" date="2018-05" db="EMBL/GenBank/DDBJ databases">
        <authorList>
            <person name="Lanie J.A."/>
            <person name="Ng W.-L."/>
            <person name="Kazmierczak K.M."/>
            <person name="Andrzejewski T.M."/>
            <person name="Davidsen T.M."/>
            <person name="Wayne K.J."/>
            <person name="Tettelin H."/>
            <person name="Glass J.I."/>
            <person name="Rusch D."/>
            <person name="Podicherti R."/>
            <person name="Tsui H.-C.T."/>
            <person name="Winkler M.E."/>
        </authorList>
    </citation>
    <scope>NUCLEOTIDE SEQUENCE</scope>
</reference>
<accession>A0A382JX11</accession>
<evidence type="ECO:0000313" key="3">
    <source>
        <dbReference type="EMBL" id="SVC15091.1"/>
    </source>
</evidence>
<name>A0A382JX11_9ZZZZ</name>
<dbReference type="Gene3D" id="3.20.20.140">
    <property type="entry name" value="Metal-dependent hydrolases"/>
    <property type="match status" value="1"/>
</dbReference>
<dbReference type="InterPro" id="IPR050287">
    <property type="entry name" value="MTA/SAH_deaminase"/>
</dbReference>
<dbReference type="GO" id="GO:0016810">
    <property type="term" value="F:hydrolase activity, acting on carbon-nitrogen (but not peptide) bonds"/>
    <property type="evidence" value="ECO:0007669"/>
    <property type="project" value="InterPro"/>
</dbReference>
<organism evidence="3">
    <name type="scientific">marine metagenome</name>
    <dbReference type="NCBI Taxonomy" id="408172"/>
    <lineage>
        <taxon>unclassified sequences</taxon>
        <taxon>metagenomes</taxon>
        <taxon>ecological metagenomes</taxon>
    </lineage>
</organism>
<dbReference type="PANTHER" id="PTHR43794">
    <property type="entry name" value="AMINOHYDROLASE SSNA-RELATED"/>
    <property type="match status" value="1"/>
</dbReference>
<dbReference type="InterPro" id="IPR011059">
    <property type="entry name" value="Metal-dep_hydrolase_composite"/>
</dbReference>
<protein>
    <recommendedName>
        <fullName evidence="2">Amidohydrolase-related domain-containing protein</fullName>
    </recommendedName>
</protein>
<evidence type="ECO:0000259" key="2">
    <source>
        <dbReference type="Pfam" id="PF01979"/>
    </source>
</evidence>
<evidence type="ECO:0000256" key="1">
    <source>
        <dbReference type="ARBA" id="ARBA00022801"/>
    </source>
</evidence>
<feature type="domain" description="Amidohydrolase-related" evidence="2">
    <location>
        <begin position="1"/>
        <end position="94"/>
    </location>
</feature>